<dbReference type="Gene3D" id="1.10.287.130">
    <property type="match status" value="1"/>
</dbReference>
<dbReference type="EMBL" id="QAYG01000001">
    <property type="protein sequence ID" value="PTW62073.1"/>
    <property type="molecule type" value="Genomic_DNA"/>
</dbReference>
<dbReference type="SMART" id="SM00387">
    <property type="entry name" value="HATPase_c"/>
    <property type="match status" value="1"/>
</dbReference>
<sequence length="609" mass="65960">MNALRPLLLLLLLLAWPGHLRAAPAEAPAPLKVGVLNYMGERQAIATWADTIAVLNEALPGQTFELVALTIPEMTKALAKGELAFIITNPGQYAVLEYGYKVSRIATLENGPPVASAVFTASPDIASLADLAGKRLAINSVNAFGGFQLVWRELHALGIDPPDGVRLMEMGNPMSNVAEAVLAGKADAGVLRGCLLESLQAQAPDRYGALRVIGLREQSEVACKLSSRIYPNWPFAKTKATDPALAKKVAQVLLSIPDGEGHRTWTVPLDYQPVLEVFRELRIGPYARTGRISVREFFDDYRDWFIIAGVGLLCWGLYFVRVETLVRNRTRALAQANETLLHEMAERKKAETSAQQRQRELEHVARLSILGEMATAIAHELNQPLGAIATYGQGCLLRIDKGTFTKDDMRLAAGQIVEQAQRAAKVVQRIRAFVRKHQSEPEDVDLNRLVEDCQVVFGATTSRAGIAVEIALAPDLPMVLADRVQIEQVVFNLVQNAVDALKAQEAGRTCLIRITTTWQGAGAELCVEDTAGGLSDAVLARFAEPFLTTKTEGIGLGLALSRSIMEAHGGRLWAERVAGGRTRVSFWLPAADAAARAVAACKDGETDGG</sequence>
<dbReference type="Gene3D" id="3.30.565.10">
    <property type="entry name" value="Histidine kinase-like ATPase, C-terminal domain"/>
    <property type="match status" value="1"/>
</dbReference>
<dbReference type="Gene3D" id="3.40.190.10">
    <property type="entry name" value="Periplasmic binding protein-like II"/>
    <property type="match status" value="1"/>
</dbReference>
<keyword evidence="8" id="KW-0902">Two-component regulatory system</keyword>
<comment type="caution">
    <text evidence="11">The sequence shown here is derived from an EMBL/GenBank/DDBJ whole genome shotgun (WGS) entry which is preliminary data.</text>
</comment>
<keyword evidence="12" id="KW-1185">Reference proteome</keyword>
<evidence type="ECO:0000256" key="7">
    <source>
        <dbReference type="ARBA" id="ARBA00022840"/>
    </source>
</evidence>
<keyword evidence="6 11" id="KW-0418">Kinase</keyword>
<keyword evidence="4" id="KW-0808">Transferase</keyword>
<keyword evidence="7" id="KW-0067">ATP-binding</keyword>
<evidence type="ECO:0000256" key="2">
    <source>
        <dbReference type="ARBA" id="ARBA00012438"/>
    </source>
</evidence>
<organism evidence="11 12">
    <name type="scientific">Breoghania corrubedonensis</name>
    <dbReference type="NCBI Taxonomy" id="665038"/>
    <lineage>
        <taxon>Bacteria</taxon>
        <taxon>Pseudomonadati</taxon>
        <taxon>Pseudomonadota</taxon>
        <taxon>Alphaproteobacteria</taxon>
        <taxon>Hyphomicrobiales</taxon>
        <taxon>Stappiaceae</taxon>
        <taxon>Breoghania</taxon>
    </lineage>
</organism>
<feature type="signal peptide" evidence="9">
    <location>
        <begin position="1"/>
        <end position="22"/>
    </location>
</feature>
<keyword evidence="5" id="KW-0547">Nucleotide-binding</keyword>
<dbReference type="Pfam" id="PF02518">
    <property type="entry name" value="HATPase_c"/>
    <property type="match status" value="1"/>
</dbReference>
<dbReference type="Pfam" id="PF12974">
    <property type="entry name" value="Phosphonate-bd"/>
    <property type="match status" value="1"/>
</dbReference>
<keyword evidence="3" id="KW-0597">Phosphoprotein</keyword>
<dbReference type="GO" id="GO:0005524">
    <property type="term" value="F:ATP binding"/>
    <property type="evidence" value="ECO:0007669"/>
    <property type="project" value="UniProtKB-KW"/>
</dbReference>
<dbReference type="InterPro" id="IPR005467">
    <property type="entry name" value="His_kinase_dom"/>
</dbReference>
<proteinExistence type="predicted"/>
<evidence type="ECO:0000256" key="3">
    <source>
        <dbReference type="ARBA" id="ARBA00022553"/>
    </source>
</evidence>
<dbReference type="InterPro" id="IPR003661">
    <property type="entry name" value="HisK_dim/P_dom"/>
</dbReference>
<dbReference type="EC" id="2.7.13.3" evidence="2"/>
<evidence type="ECO:0000259" key="10">
    <source>
        <dbReference type="PROSITE" id="PS50109"/>
    </source>
</evidence>
<evidence type="ECO:0000256" key="9">
    <source>
        <dbReference type="SAM" id="SignalP"/>
    </source>
</evidence>
<feature type="chain" id="PRO_5015657124" description="histidine kinase" evidence="9">
    <location>
        <begin position="23"/>
        <end position="609"/>
    </location>
</feature>
<dbReference type="Pfam" id="PF00512">
    <property type="entry name" value="HisKA"/>
    <property type="match status" value="1"/>
</dbReference>
<dbReference type="SMART" id="SM00388">
    <property type="entry name" value="HisKA"/>
    <property type="match status" value="1"/>
</dbReference>
<evidence type="ECO:0000256" key="4">
    <source>
        <dbReference type="ARBA" id="ARBA00022679"/>
    </source>
</evidence>
<dbReference type="GO" id="GO:0000155">
    <property type="term" value="F:phosphorelay sensor kinase activity"/>
    <property type="evidence" value="ECO:0007669"/>
    <property type="project" value="InterPro"/>
</dbReference>
<evidence type="ECO:0000313" key="12">
    <source>
        <dbReference type="Proteomes" id="UP000244081"/>
    </source>
</evidence>
<protein>
    <recommendedName>
        <fullName evidence="2">histidine kinase</fullName>
        <ecNumber evidence="2">2.7.13.3</ecNumber>
    </recommendedName>
</protein>
<dbReference type="RefSeq" id="WP_107987693.1">
    <property type="nucleotide sequence ID" value="NZ_QAYG01000001.1"/>
</dbReference>
<dbReference type="InterPro" id="IPR004358">
    <property type="entry name" value="Sig_transdc_His_kin-like_C"/>
</dbReference>
<comment type="catalytic activity">
    <reaction evidence="1">
        <text>ATP + protein L-histidine = ADP + protein N-phospho-L-histidine.</text>
        <dbReference type="EC" id="2.7.13.3"/>
    </reaction>
</comment>
<dbReference type="PRINTS" id="PR00344">
    <property type="entry name" value="BCTRLSENSOR"/>
</dbReference>
<evidence type="ECO:0000256" key="5">
    <source>
        <dbReference type="ARBA" id="ARBA00022741"/>
    </source>
</evidence>
<accession>A0A2T5VEB2</accession>
<dbReference type="InterPro" id="IPR036097">
    <property type="entry name" value="HisK_dim/P_sf"/>
</dbReference>
<evidence type="ECO:0000313" key="11">
    <source>
        <dbReference type="EMBL" id="PTW62073.1"/>
    </source>
</evidence>
<evidence type="ECO:0000256" key="6">
    <source>
        <dbReference type="ARBA" id="ARBA00022777"/>
    </source>
</evidence>
<dbReference type="PANTHER" id="PTHR43065">
    <property type="entry name" value="SENSOR HISTIDINE KINASE"/>
    <property type="match status" value="1"/>
</dbReference>
<dbReference type="SUPFAM" id="SSF55874">
    <property type="entry name" value="ATPase domain of HSP90 chaperone/DNA topoisomerase II/histidine kinase"/>
    <property type="match status" value="1"/>
</dbReference>
<dbReference type="AlphaFoldDB" id="A0A2T5VEB2"/>
<dbReference type="InterPro" id="IPR003594">
    <property type="entry name" value="HATPase_dom"/>
</dbReference>
<dbReference type="CDD" id="cd00082">
    <property type="entry name" value="HisKA"/>
    <property type="match status" value="1"/>
</dbReference>
<evidence type="ECO:0000256" key="8">
    <source>
        <dbReference type="ARBA" id="ARBA00023012"/>
    </source>
</evidence>
<reference evidence="11 12" key="1">
    <citation type="submission" date="2018-04" db="EMBL/GenBank/DDBJ databases">
        <title>Genomic Encyclopedia of Archaeal and Bacterial Type Strains, Phase II (KMG-II): from individual species to whole genera.</title>
        <authorList>
            <person name="Goeker M."/>
        </authorList>
    </citation>
    <scope>NUCLEOTIDE SEQUENCE [LARGE SCALE GENOMIC DNA]</scope>
    <source>
        <strain evidence="11 12">DSM 23382</strain>
    </source>
</reference>
<dbReference type="InterPro" id="IPR036890">
    <property type="entry name" value="HATPase_C_sf"/>
</dbReference>
<dbReference type="SUPFAM" id="SSF47384">
    <property type="entry name" value="Homodimeric domain of signal transducing histidine kinase"/>
    <property type="match status" value="1"/>
</dbReference>
<name>A0A2T5VEB2_9HYPH</name>
<gene>
    <name evidence="11" type="ORF">C8N35_101108</name>
</gene>
<evidence type="ECO:0000256" key="1">
    <source>
        <dbReference type="ARBA" id="ARBA00000085"/>
    </source>
</evidence>
<dbReference type="Proteomes" id="UP000244081">
    <property type="component" value="Unassembled WGS sequence"/>
</dbReference>
<dbReference type="SUPFAM" id="SSF53850">
    <property type="entry name" value="Periplasmic binding protein-like II"/>
    <property type="match status" value="1"/>
</dbReference>
<dbReference type="PROSITE" id="PS50109">
    <property type="entry name" value="HIS_KIN"/>
    <property type="match status" value="1"/>
</dbReference>
<dbReference type="OrthoDB" id="226486at2"/>
<dbReference type="PANTHER" id="PTHR43065:SF46">
    <property type="entry name" value="C4-DICARBOXYLATE TRANSPORT SENSOR PROTEIN DCTB"/>
    <property type="match status" value="1"/>
</dbReference>
<feature type="domain" description="Histidine kinase" evidence="10">
    <location>
        <begin position="376"/>
        <end position="592"/>
    </location>
</feature>
<keyword evidence="9" id="KW-0732">Signal</keyword>